<gene>
    <name evidence="5" type="ORF">OVY01_17575</name>
</gene>
<comment type="caution">
    <text evidence="5">The sequence shown here is derived from an EMBL/GenBank/DDBJ whole genome shotgun (WGS) entry which is preliminary data.</text>
</comment>
<reference evidence="5" key="1">
    <citation type="submission" date="2022-11" db="EMBL/GenBank/DDBJ databases">
        <title>Robbsia betulipollinis sp. nov., isolated from pollen of birch (Betula pendula).</title>
        <authorList>
            <person name="Shi H."/>
            <person name="Ambika Manirajan B."/>
            <person name="Ratering S."/>
            <person name="Geissler-Plaum R."/>
            <person name="Schnell S."/>
        </authorList>
    </citation>
    <scope>NUCLEOTIDE SEQUENCE</scope>
    <source>
        <strain evidence="5">Bb-Pol-6</strain>
    </source>
</reference>
<evidence type="ECO:0000256" key="1">
    <source>
        <dbReference type="ARBA" id="ARBA00006432"/>
    </source>
</evidence>
<dbReference type="InterPro" id="IPR000873">
    <property type="entry name" value="AMP-dep_synth/lig_dom"/>
</dbReference>
<dbReference type="Pfam" id="PF00501">
    <property type="entry name" value="AMP-binding"/>
    <property type="match status" value="1"/>
</dbReference>
<dbReference type="EMBL" id="JAPMXC010000006">
    <property type="protein sequence ID" value="MCY0388983.1"/>
    <property type="molecule type" value="Genomic_DNA"/>
</dbReference>
<keyword evidence="6" id="KW-1185">Reference proteome</keyword>
<evidence type="ECO:0000313" key="5">
    <source>
        <dbReference type="EMBL" id="MCY0388983.1"/>
    </source>
</evidence>
<evidence type="ECO:0000313" key="6">
    <source>
        <dbReference type="Proteomes" id="UP001082899"/>
    </source>
</evidence>
<feature type="domain" description="AMP-dependent synthetase/ligase" evidence="3">
    <location>
        <begin position="13"/>
        <end position="382"/>
    </location>
</feature>
<accession>A0ABT3ZSX3</accession>
<feature type="domain" description="AMP-binding enzyme C-terminal" evidence="4">
    <location>
        <begin position="433"/>
        <end position="508"/>
    </location>
</feature>
<dbReference type="PROSITE" id="PS00455">
    <property type="entry name" value="AMP_BINDING"/>
    <property type="match status" value="1"/>
</dbReference>
<organism evidence="5 6">
    <name type="scientific">Robbsia betulipollinis</name>
    <dbReference type="NCBI Taxonomy" id="2981849"/>
    <lineage>
        <taxon>Bacteria</taxon>
        <taxon>Pseudomonadati</taxon>
        <taxon>Pseudomonadota</taxon>
        <taxon>Betaproteobacteria</taxon>
        <taxon>Burkholderiales</taxon>
        <taxon>Burkholderiaceae</taxon>
        <taxon>Robbsia</taxon>
    </lineage>
</organism>
<keyword evidence="2" id="KW-0436">Ligase</keyword>
<dbReference type="PANTHER" id="PTHR43201">
    <property type="entry name" value="ACYL-COA SYNTHETASE"/>
    <property type="match status" value="1"/>
</dbReference>
<dbReference type="NCBIfam" id="NF005676">
    <property type="entry name" value="PRK07470.1"/>
    <property type="match status" value="1"/>
</dbReference>
<evidence type="ECO:0000259" key="3">
    <source>
        <dbReference type="Pfam" id="PF00501"/>
    </source>
</evidence>
<dbReference type="PANTHER" id="PTHR43201:SF5">
    <property type="entry name" value="MEDIUM-CHAIN ACYL-COA LIGASE ACSF2, MITOCHONDRIAL"/>
    <property type="match status" value="1"/>
</dbReference>
<dbReference type="InterPro" id="IPR045851">
    <property type="entry name" value="AMP-bd_C_sf"/>
</dbReference>
<name>A0ABT3ZSX3_9BURK</name>
<dbReference type="Proteomes" id="UP001082899">
    <property type="component" value="Unassembled WGS sequence"/>
</dbReference>
<dbReference type="Pfam" id="PF13193">
    <property type="entry name" value="AMP-binding_C"/>
    <property type="match status" value="1"/>
</dbReference>
<sequence>MLTTVMNLGDLLTQVARRHPNEPGFITPAGAHTWSEINRRVDTLCAALRAFGVEKGDRILVHSRNNLPLFESAYVAFKLGAVWVPTNYRVAPPEAAYLAKSSKARVMIYDRDFGPYVDAARAASPALMHVVAIGEPRENELSYEAMAIGGTAQTPFPAAEVDRDDPLWFFYTSGTTGSPKAGTLTHGQMAFVINNHLADLLPGISHRSRSLVVAPLSHGAGIHAIVNTARGAASVLPGSERLDPEEVWSLVQTHRVDNMFTVPTIVKMLTEHESVDRYDHSSLRFVVYAGAPMYRADQKHALSKLGRVLVQYYGLGEVTGNITVLPPALHEEEDDAPDCRAGTCGYARTGIEIAIFADDGRRLAPLETGEICVRGPAVFVGYDDNPEANEKAFKFGWFHTGDLGHLDDQGYLFITGRSSDMYISGGSNVYPREVEEALLMHDSVHEVAVLGMPDPKWGESGIAVVVCKGGHRPSPEQLLGHLEGRLARYKWPREFVFWDALPRSAYGKITKNDVRAQLAARASEPVSV</sequence>
<comment type="similarity">
    <text evidence="1">Belongs to the ATP-dependent AMP-binding enzyme family.</text>
</comment>
<protein>
    <submittedName>
        <fullName evidence="5">Acyl-CoA synthetase</fullName>
    </submittedName>
</protein>
<proteinExistence type="inferred from homology"/>
<dbReference type="Gene3D" id="3.40.50.12780">
    <property type="entry name" value="N-terminal domain of ligase-like"/>
    <property type="match status" value="1"/>
</dbReference>
<dbReference type="Gene3D" id="3.30.300.30">
    <property type="match status" value="1"/>
</dbReference>
<evidence type="ECO:0000256" key="2">
    <source>
        <dbReference type="ARBA" id="ARBA00022598"/>
    </source>
</evidence>
<evidence type="ECO:0000259" key="4">
    <source>
        <dbReference type="Pfam" id="PF13193"/>
    </source>
</evidence>
<dbReference type="InterPro" id="IPR020845">
    <property type="entry name" value="AMP-binding_CS"/>
</dbReference>
<dbReference type="InterPro" id="IPR042099">
    <property type="entry name" value="ANL_N_sf"/>
</dbReference>
<dbReference type="SUPFAM" id="SSF56801">
    <property type="entry name" value="Acetyl-CoA synthetase-like"/>
    <property type="match status" value="1"/>
</dbReference>
<dbReference type="RefSeq" id="WP_267848852.1">
    <property type="nucleotide sequence ID" value="NZ_JAPMXC010000006.1"/>
</dbReference>
<dbReference type="InterPro" id="IPR025110">
    <property type="entry name" value="AMP-bd_C"/>
</dbReference>